<dbReference type="OrthoDB" id="512946at2"/>
<sequence length="342" mass="35558">MAALEPARSASRAHVAGTVPRDAWLCVTLLLTLGSLFGAALAAPPAGEGAGAALGGLLFLGSSVHVASSAWFGTVPEVRRFMAAHRGRYVAAPLALVGVMALLGAVVPAGPFALLLLAFFAWQFFHFQKQNLGLAALACAAYGAGPLRRGERLALTASGVLGILGLLCRPALLSLGGSVPRAAAVFPFAAGLFAVAVGYGAVQLLRRRPEERPWQVGALYGTALGFFLPVFLFDSPYAAVAGLTMAHGFQYLVMMGLVAGGGSAERIPRLISLAVLVNLALILGLLLNLASHLHGGGPAARALYGAYLGAVMAHFVGDAGLWRLRDAFPRAFLRERLPYLLR</sequence>
<dbReference type="Proteomes" id="UP000183015">
    <property type="component" value="Unassembled WGS sequence"/>
</dbReference>
<dbReference type="EMBL" id="FOAZ01000011">
    <property type="protein sequence ID" value="SEL65275.1"/>
    <property type="molecule type" value="Genomic_DNA"/>
</dbReference>
<evidence type="ECO:0000313" key="2">
    <source>
        <dbReference type="EMBL" id="SEL65275.1"/>
    </source>
</evidence>
<evidence type="ECO:0000313" key="3">
    <source>
        <dbReference type="Proteomes" id="UP000183015"/>
    </source>
</evidence>
<accession>A0A1H7RYI5</accession>
<feature type="transmembrane region" description="Helical" evidence="1">
    <location>
        <begin position="302"/>
        <end position="324"/>
    </location>
</feature>
<proteinExistence type="predicted"/>
<feature type="transmembrane region" description="Helical" evidence="1">
    <location>
        <begin position="184"/>
        <end position="202"/>
    </location>
</feature>
<evidence type="ECO:0000256" key="1">
    <source>
        <dbReference type="SAM" id="Phobius"/>
    </source>
</evidence>
<feature type="transmembrane region" description="Helical" evidence="1">
    <location>
        <begin position="154"/>
        <end position="172"/>
    </location>
</feature>
<feature type="transmembrane region" description="Helical" evidence="1">
    <location>
        <begin position="214"/>
        <end position="232"/>
    </location>
</feature>
<keyword evidence="3" id="KW-1185">Reference proteome</keyword>
<protein>
    <submittedName>
        <fullName evidence="2">Uncharacterized protein</fullName>
    </submittedName>
</protein>
<keyword evidence="1" id="KW-0472">Membrane</keyword>
<dbReference type="AlphaFoldDB" id="A0A1H7RYI5"/>
<reference evidence="3" key="1">
    <citation type="submission" date="2016-10" db="EMBL/GenBank/DDBJ databases">
        <authorList>
            <person name="Varghese N."/>
        </authorList>
    </citation>
    <scope>NUCLEOTIDE SEQUENCE [LARGE SCALE GENOMIC DNA]</scope>
    <source>
        <strain evidence="3">DSM 45096 / BCRC 16803 / CGMCC 4.1857 / CIP 109030 / JCM 12277 / KCTC 19219 / NBRC 100920 / 33214</strain>
    </source>
</reference>
<feature type="transmembrane region" description="Helical" evidence="1">
    <location>
        <begin position="131"/>
        <end position="147"/>
    </location>
</feature>
<dbReference type="RefSeq" id="WP_042448995.1">
    <property type="nucleotide sequence ID" value="NZ_BBPN01000015.1"/>
</dbReference>
<gene>
    <name evidence="2" type="ORF">SAMN05414137_11149</name>
</gene>
<dbReference type="eggNOG" id="ENOG5033Q1G">
    <property type="taxonomic scope" value="Bacteria"/>
</dbReference>
<feature type="transmembrane region" description="Helical" evidence="1">
    <location>
        <begin position="52"/>
        <end position="73"/>
    </location>
</feature>
<keyword evidence="1" id="KW-1133">Transmembrane helix</keyword>
<organism evidence="2 3">
    <name type="scientific">Streptacidiphilus jiangxiensis</name>
    <dbReference type="NCBI Taxonomy" id="235985"/>
    <lineage>
        <taxon>Bacteria</taxon>
        <taxon>Bacillati</taxon>
        <taxon>Actinomycetota</taxon>
        <taxon>Actinomycetes</taxon>
        <taxon>Kitasatosporales</taxon>
        <taxon>Streptomycetaceae</taxon>
        <taxon>Streptacidiphilus</taxon>
    </lineage>
</organism>
<name>A0A1H7RYI5_STRJI</name>
<feature type="transmembrane region" description="Helical" evidence="1">
    <location>
        <begin position="270"/>
        <end position="290"/>
    </location>
</feature>
<feature type="transmembrane region" description="Helical" evidence="1">
    <location>
        <begin position="238"/>
        <end position="258"/>
    </location>
</feature>
<keyword evidence="1" id="KW-0812">Transmembrane</keyword>
<feature type="transmembrane region" description="Helical" evidence="1">
    <location>
        <begin position="94"/>
        <end position="125"/>
    </location>
</feature>